<dbReference type="InParanoid" id="A0A2G5E8W8"/>
<dbReference type="CDD" id="cd22160">
    <property type="entry name" value="F-box_AtFBL13-like"/>
    <property type="match status" value="1"/>
</dbReference>
<dbReference type="PROSITE" id="PS50181">
    <property type="entry name" value="FBOX"/>
    <property type="match status" value="1"/>
</dbReference>
<proteinExistence type="predicted"/>
<dbReference type="Gene3D" id="1.20.1280.50">
    <property type="match status" value="1"/>
</dbReference>
<dbReference type="SUPFAM" id="SSF81383">
    <property type="entry name" value="F-box domain"/>
    <property type="match status" value="1"/>
</dbReference>
<evidence type="ECO:0000259" key="1">
    <source>
        <dbReference type="PROSITE" id="PS50181"/>
    </source>
</evidence>
<dbReference type="EMBL" id="KZ305027">
    <property type="protein sequence ID" value="PIA52170.1"/>
    <property type="molecule type" value="Genomic_DNA"/>
</dbReference>
<dbReference type="SMART" id="SM00579">
    <property type="entry name" value="FBD"/>
    <property type="match status" value="1"/>
</dbReference>
<evidence type="ECO:0000313" key="2">
    <source>
        <dbReference type="EMBL" id="PIA52170.1"/>
    </source>
</evidence>
<evidence type="ECO:0000313" key="3">
    <source>
        <dbReference type="Proteomes" id="UP000230069"/>
    </source>
</evidence>
<dbReference type="Gene3D" id="3.80.10.10">
    <property type="entry name" value="Ribonuclease Inhibitor"/>
    <property type="match status" value="1"/>
</dbReference>
<dbReference type="InterPro" id="IPR036047">
    <property type="entry name" value="F-box-like_dom_sf"/>
</dbReference>
<dbReference type="InterPro" id="IPR032675">
    <property type="entry name" value="LRR_dom_sf"/>
</dbReference>
<gene>
    <name evidence="2" type="ORF">AQUCO_01000211v1</name>
</gene>
<dbReference type="PANTHER" id="PTHR34223:SF51">
    <property type="entry name" value="OS06G0556300 PROTEIN"/>
    <property type="match status" value="1"/>
</dbReference>
<organism evidence="2 3">
    <name type="scientific">Aquilegia coerulea</name>
    <name type="common">Rocky mountain columbine</name>
    <dbReference type="NCBI Taxonomy" id="218851"/>
    <lineage>
        <taxon>Eukaryota</taxon>
        <taxon>Viridiplantae</taxon>
        <taxon>Streptophyta</taxon>
        <taxon>Embryophyta</taxon>
        <taxon>Tracheophyta</taxon>
        <taxon>Spermatophyta</taxon>
        <taxon>Magnoliopsida</taxon>
        <taxon>Ranunculales</taxon>
        <taxon>Ranunculaceae</taxon>
        <taxon>Thalictroideae</taxon>
        <taxon>Aquilegia</taxon>
    </lineage>
</organism>
<dbReference type="InterPro" id="IPR053781">
    <property type="entry name" value="F-box_AtFBL13-like"/>
</dbReference>
<dbReference type="InterPro" id="IPR001810">
    <property type="entry name" value="F-box_dom"/>
</dbReference>
<dbReference type="InterPro" id="IPR006566">
    <property type="entry name" value="FBD"/>
</dbReference>
<dbReference type="Pfam" id="PF00646">
    <property type="entry name" value="F-box"/>
    <property type="match status" value="1"/>
</dbReference>
<dbReference type="InterPro" id="IPR053197">
    <property type="entry name" value="F-box_SCFL_complex_component"/>
</dbReference>
<keyword evidence="3" id="KW-1185">Reference proteome</keyword>
<protein>
    <recommendedName>
        <fullName evidence="1">F-box domain-containing protein</fullName>
    </recommendedName>
</protein>
<dbReference type="OrthoDB" id="888406at2759"/>
<sequence>MSHRVTKSKVSMSSNNKKKKTVHCDRISALPDSLIHLIFSYLDVTQVVQTCVLSKRWKFLWISNPYLNIQFHEWLGYEVGDYGWINEDFSGDEFKKFVDRVLLLRDGSNIHKFCLECQSYDDRDYDGADEIGFCDWGLDQMDMWITSVIRRNVQEVKLQSLGIAQSTFKSLLAQVKSLTLDAVRFEKANNDESNEILVSSHVLEILKLEDCDYSGYDKLIISTPNLKKLVVIDDAIDYDGGTEYCVIKICAQKLKVLQIKGYKYEDYMLESLESLENAVVDIEDGSGEDLARCLANILKGLYNAKFITLSAVPFQLFPEVPSALNSIALSFRNVRYLKLTKWHAKDYMSVIVKLLEKFTNLETLVMVKSEEPIGLKERVEDWGAHLLSPHLKYIEIREAQSCENAFKFLKYLLKNAAGLEKIVMAATSTRASETEKLLEFCKRLQVLPKASSRVKISLIHDFLSP</sequence>
<feature type="domain" description="F-box" evidence="1">
    <location>
        <begin position="24"/>
        <end position="60"/>
    </location>
</feature>
<name>A0A2G5E8W8_AQUCA</name>
<dbReference type="Proteomes" id="UP000230069">
    <property type="component" value="Unassembled WGS sequence"/>
</dbReference>
<dbReference type="SMART" id="SM00256">
    <property type="entry name" value="FBOX"/>
    <property type="match status" value="1"/>
</dbReference>
<reference evidence="2 3" key="1">
    <citation type="submission" date="2017-09" db="EMBL/GenBank/DDBJ databases">
        <title>WGS assembly of Aquilegia coerulea Goldsmith.</title>
        <authorList>
            <person name="Hodges S."/>
            <person name="Kramer E."/>
            <person name="Nordborg M."/>
            <person name="Tomkins J."/>
            <person name="Borevitz J."/>
            <person name="Derieg N."/>
            <person name="Yan J."/>
            <person name="Mihaltcheva S."/>
            <person name="Hayes R.D."/>
            <person name="Rokhsar D."/>
        </authorList>
    </citation>
    <scope>NUCLEOTIDE SEQUENCE [LARGE SCALE GENOMIC DNA]</scope>
    <source>
        <strain evidence="3">cv. Goldsmith</strain>
    </source>
</reference>
<dbReference type="SUPFAM" id="SSF52047">
    <property type="entry name" value="RNI-like"/>
    <property type="match status" value="1"/>
</dbReference>
<accession>A0A2G5E8W8</accession>
<dbReference type="PANTHER" id="PTHR34223">
    <property type="entry name" value="OS11G0201299 PROTEIN"/>
    <property type="match status" value="1"/>
</dbReference>
<dbReference type="FunCoup" id="A0A2G5E8W8">
    <property type="interactions" value="1164"/>
</dbReference>
<dbReference type="STRING" id="218851.A0A2G5E8W8"/>
<dbReference type="AlphaFoldDB" id="A0A2G5E8W8"/>
<dbReference type="Pfam" id="PF08387">
    <property type="entry name" value="FBD"/>
    <property type="match status" value="1"/>
</dbReference>